<feature type="domain" description="Rhodopsin" evidence="8">
    <location>
        <begin position="39"/>
        <end position="283"/>
    </location>
</feature>
<evidence type="ECO:0000256" key="1">
    <source>
        <dbReference type="ARBA" id="ARBA00004141"/>
    </source>
</evidence>
<organism evidence="9 10">
    <name type="scientific">Pleomassaria siparia CBS 279.74</name>
    <dbReference type="NCBI Taxonomy" id="1314801"/>
    <lineage>
        <taxon>Eukaryota</taxon>
        <taxon>Fungi</taxon>
        <taxon>Dikarya</taxon>
        <taxon>Ascomycota</taxon>
        <taxon>Pezizomycotina</taxon>
        <taxon>Dothideomycetes</taxon>
        <taxon>Pleosporomycetidae</taxon>
        <taxon>Pleosporales</taxon>
        <taxon>Pleomassariaceae</taxon>
        <taxon>Pleomassaria</taxon>
    </lineage>
</organism>
<dbReference type="GO" id="GO:0016020">
    <property type="term" value="C:membrane"/>
    <property type="evidence" value="ECO:0007669"/>
    <property type="project" value="UniProtKB-SubCell"/>
</dbReference>
<feature type="transmembrane region" description="Helical" evidence="7">
    <location>
        <begin position="106"/>
        <end position="129"/>
    </location>
</feature>
<feature type="transmembrane region" description="Helical" evidence="7">
    <location>
        <begin position="21"/>
        <end position="39"/>
    </location>
</feature>
<dbReference type="Proteomes" id="UP000799428">
    <property type="component" value="Unassembled WGS sequence"/>
</dbReference>
<proteinExistence type="inferred from homology"/>
<feature type="transmembrane region" description="Helical" evidence="7">
    <location>
        <begin position="144"/>
        <end position="164"/>
    </location>
</feature>
<dbReference type="EMBL" id="MU005778">
    <property type="protein sequence ID" value="KAF2705459.1"/>
    <property type="molecule type" value="Genomic_DNA"/>
</dbReference>
<dbReference type="PANTHER" id="PTHR33048:SF47">
    <property type="entry name" value="INTEGRAL MEMBRANE PROTEIN-RELATED"/>
    <property type="match status" value="1"/>
</dbReference>
<feature type="transmembrane region" description="Helical" evidence="7">
    <location>
        <begin position="223"/>
        <end position="245"/>
    </location>
</feature>
<sequence length="391" mass="44876">MWQELEPRGLVYNIPRVSREAFLGAIWALTVLSFLFLPARLYARWSSFFRFYWDDFFVVFAWVLSLAITASCTALNSVTFEIMLIGSGRMEYPTNLKAIVMQFSRLFSIVPMVFYTGLWAIKIAFLLFFRRLGTQAVWSLRRHWWVVCGITVVSYFACFASLSYRCCLVSYEVLVSPECSATQRSSFTSMKVNCVLDVFTDCLIMSIPFNILWRVRLSPQQRIALSGIFSLVLITIIFAIVRAAITTVGVTNQMDPIWMYLWTNIELNVAIIVACVAPYHSLFLRNQTQHPYHRPSPPRDPSFSCRFRQAISKIFSLQPGKTVSYRGENPWSAADLPYLAPWVSNGDEEREHETDTDEANHRHGMNREEERNGTIKGPEGIARPAVARVHL</sequence>
<evidence type="ECO:0000256" key="5">
    <source>
        <dbReference type="ARBA" id="ARBA00038359"/>
    </source>
</evidence>
<keyword evidence="4 7" id="KW-0472">Membrane</keyword>
<dbReference type="InterPro" id="IPR049326">
    <property type="entry name" value="Rhodopsin_dom_fungi"/>
</dbReference>
<evidence type="ECO:0000256" key="2">
    <source>
        <dbReference type="ARBA" id="ARBA00022692"/>
    </source>
</evidence>
<evidence type="ECO:0000313" key="10">
    <source>
        <dbReference type="Proteomes" id="UP000799428"/>
    </source>
</evidence>
<reference evidence="9" key="1">
    <citation type="journal article" date="2020" name="Stud. Mycol.">
        <title>101 Dothideomycetes genomes: a test case for predicting lifestyles and emergence of pathogens.</title>
        <authorList>
            <person name="Haridas S."/>
            <person name="Albert R."/>
            <person name="Binder M."/>
            <person name="Bloem J."/>
            <person name="Labutti K."/>
            <person name="Salamov A."/>
            <person name="Andreopoulos B."/>
            <person name="Baker S."/>
            <person name="Barry K."/>
            <person name="Bills G."/>
            <person name="Bluhm B."/>
            <person name="Cannon C."/>
            <person name="Castanera R."/>
            <person name="Culley D."/>
            <person name="Daum C."/>
            <person name="Ezra D."/>
            <person name="Gonzalez J."/>
            <person name="Henrissat B."/>
            <person name="Kuo A."/>
            <person name="Liang C."/>
            <person name="Lipzen A."/>
            <person name="Lutzoni F."/>
            <person name="Magnuson J."/>
            <person name="Mondo S."/>
            <person name="Nolan M."/>
            <person name="Ohm R."/>
            <person name="Pangilinan J."/>
            <person name="Park H.-J."/>
            <person name="Ramirez L."/>
            <person name="Alfaro M."/>
            <person name="Sun H."/>
            <person name="Tritt A."/>
            <person name="Yoshinaga Y."/>
            <person name="Zwiers L.-H."/>
            <person name="Turgeon B."/>
            <person name="Goodwin S."/>
            <person name="Spatafora J."/>
            <person name="Crous P."/>
            <person name="Grigoriev I."/>
        </authorList>
    </citation>
    <scope>NUCLEOTIDE SEQUENCE</scope>
    <source>
        <strain evidence="9">CBS 279.74</strain>
    </source>
</reference>
<evidence type="ECO:0000256" key="6">
    <source>
        <dbReference type="SAM" id="MobiDB-lite"/>
    </source>
</evidence>
<dbReference type="OrthoDB" id="444631at2759"/>
<keyword evidence="2 7" id="KW-0812">Transmembrane</keyword>
<dbReference type="PANTHER" id="PTHR33048">
    <property type="entry name" value="PTH11-LIKE INTEGRAL MEMBRANE PROTEIN (AFU_ORTHOLOGUE AFUA_5G11245)"/>
    <property type="match status" value="1"/>
</dbReference>
<name>A0A6G1JXX4_9PLEO</name>
<evidence type="ECO:0000256" key="4">
    <source>
        <dbReference type="ARBA" id="ARBA00023136"/>
    </source>
</evidence>
<feature type="compositionally biased region" description="Basic and acidic residues" evidence="6">
    <location>
        <begin position="347"/>
        <end position="373"/>
    </location>
</feature>
<evidence type="ECO:0000313" key="9">
    <source>
        <dbReference type="EMBL" id="KAF2705459.1"/>
    </source>
</evidence>
<keyword evidence="10" id="KW-1185">Reference proteome</keyword>
<accession>A0A6G1JXX4</accession>
<keyword evidence="3 7" id="KW-1133">Transmembrane helix</keyword>
<feature type="transmembrane region" description="Helical" evidence="7">
    <location>
        <begin position="257"/>
        <end position="279"/>
    </location>
</feature>
<gene>
    <name evidence="9" type="ORF">K504DRAFT_414361</name>
</gene>
<feature type="transmembrane region" description="Helical" evidence="7">
    <location>
        <begin position="59"/>
        <end position="85"/>
    </location>
</feature>
<dbReference type="InterPro" id="IPR052337">
    <property type="entry name" value="SAT4-like"/>
</dbReference>
<evidence type="ECO:0000256" key="7">
    <source>
        <dbReference type="SAM" id="Phobius"/>
    </source>
</evidence>
<dbReference type="AlphaFoldDB" id="A0A6G1JXX4"/>
<feature type="region of interest" description="Disordered" evidence="6">
    <location>
        <begin position="346"/>
        <end position="378"/>
    </location>
</feature>
<comment type="subcellular location">
    <subcellularLocation>
        <location evidence="1">Membrane</location>
        <topology evidence="1">Multi-pass membrane protein</topology>
    </subcellularLocation>
</comment>
<protein>
    <recommendedName>
        <fullName evidence="8">Rhodopsin domain-containing protein</fullName>
    </recommendedName>
</protein>
<evidence type="ECO:0000259" key="8">
    <source>
        <dbReference type="Pfam" id="PF20684"/>
    </source>
</evidence>
<comment type="similarity">
    <text evidence="5">Belongs to the SAT4 family.</text>
</comment>
<dbReference type="Pfam" id="PF20684">
    <property type="entry name" value="Fung_rhodopsin"/>
    <property type="match status" value="1"/>
</dbReference>
<evidence type="ECO:0000256" key="3">
    <source>
        <dbReference type="ARBA" id="ARBA00022989"/>
    </source>
</evidence>